<dbReference type="AlphaFoldDB" id="A0A8B2NU79"/>
<proteinExistence type="predicted"/>
<dbReference type="OrthoDB" id="547419at2"/>
<sequence length="324" mass="35117">MPTLFLHGGAPKTGTSYIQVVLAQQAERLAEAGLLYPAGHLFEAARRGSVTSGNGVEMANYINPNLPHRIADKSAFAATFARHLDEADGRDLVYSNEALRFPDNERSRHIVDVATGRGYVPVYIYLVRELAGFALSVYSQLVKRHRETRTFAEFAAGWSPPYAAVITEAEAMFGAGNVQVHNYDAHRDRLADLFVRDIFGLPLTLPAKPMVINRSLGAKELAMMRVVNSLCRSTPRAAAFVSDAITSVDGGDTPLGISPRVAQSLSRHQDEVEFVNARIRGPAIRLVGATADGEEAGLTPVETAMAATLARLVMRTMSAEERPG</sequence>
<evidence type="ECO:0008006" key="3">
    <source>
        <dbReference type="Google" id="ProtNLM"/>
    </source>
</evidence>
<dbReference type="RefSeq" id="WP_111344989.1">
    <property type="nucleotide sequence ID" value="NZ_QHHQ01000002.1"/>
</dbReference>
<accession>A0A8B2NU79</accession>
<name>A0A8B2NU79_9HYPH</name>
<organism evidence="1 2">
    <name type="scientific">Acuticoccus sediminis</name>
    <dbReference type="NCBI Taxonomy" id="2184697"/>
    <lineage>
        <taxon>Bacteria</taxon>
        <taxon>Pseudomonadati</taxon>
        <taxon>Pseudomonadota</taxon>
        <taxon>Alphaproteobacteria</taxon>
        <taxon>Hyphomicrobiales</taxon>
        <taxon>Amorphaceae</taxon>
        <taxon>Acuticoccus</taxon>
    </lineage>
</organism>
<gene>
    <name evidence="1" type="ORF">DLJ53_10505</name>
</gene>
<dbReference type="SUPFAM" id="SSF52540">
    <property type="entry name" value="P-loop containing nucleoside triphosphate hydrolases"/>
    <property type="match status" value="1"/>
</dbReference>
<evidence type="ECO:0000313" key="2">
    <source>
        <dbReference type="Proteomes" id="UP000249590"/>
    </source>
</evidence>
<dbReference type="InterPro" id="IPR027417">
    <property type="entry name" value="P-loop_NTPase"/>
</dbReference>
<keyword evidence="2" id="KW-1185">Reference proteome</keyword>
<evidence type="ECO:0000313" key="1">
    <source>
        <dbReference type="EMBL" id="RAI01828.1"/>
    </source>
</evidence>
<protein>
    <recommendedName>
        <fullName evidence="3">Sulfotransferase family protein</fullName>
    </recommendedName>
</protein>
<reference evidence="1 2" key="1">
    <citation type="submission" date="2018-05" db="EMBL/GenBank/DDBJ databases">
        <title>Acuticoccus sediminis sp. nov., isolated from deep-sea sediment of Indian Ocean.</title>
        <authorList>
            <person name="Liu X."/>
            <person name="Lai Q."/>
            <person name="Du Y."/>
            <person name="Sun F."/>
            <person name="Zhang X."/>
            <person name="Wang S."/>
            <person name="Shao Z."/>
        </authorList>
    </citation>
    <scope>NUCLEOTIDE SEQUENCE [LARGE SCALE GENOMIC DNA]</scope>
    <source>
        <strain evidence="1 2">PTG4-2</strain>
    </source>
</reference>
<dbReference type="Gene3D" id="3.40.50.300">
    <property type="entry name" value="P-loop containing nucleotide triphosphate hydrolases"/>
    <property type="match status" value="1"/>
</dbReference>
<dbReference type="EMBL" id="QHHQ01000002">
    <property type="protein sequence ID" value="RAI01828.1"/>
    <property type="molecule type" value="Genomic_DNA"/>
</dbReference>
<comment type="caution">
    <text evidence="1">The sequence shown here is derived from an EMBL/GenBank/DDBJ whole genome shotgun (WGS) entry which is preliminary data.</text>
</comment>
<dbReference type="Proteomes" id="UP000249590">
    <property type="component" value="Unassembled WGS sequence"/>
</dbReference>